<name>A0AAN9FSU3_CROPI</name>
<proteinExistence type="predicted"/>
<evidence type="ECO:0000313" key="1">
    <source>
        <dbReference type="EMBL" id="KAK7281957.1"/>
    </source>
</evidence>
<accession>A0AAN9FSU3</accession>
<gene>
    <name evidence="1" type="ORF">RIF29_10369</name>
</gene>
<dbReference type="Proteomes" id="UP001372338">
    <property type="component" value="Unassembled WGS sequence"/>
</dbReference>
<evidence type="ECO:0008006" key="3">
    <source>
        <dbReference type="Google" id="ProtNLM"/>
    </source>
</evidence>
<protein>
    <recommendedName>
        <fullName evidence="3">Inner spore coat protein D</fullName>
    </recommendedName>
</protein>
<dbReference type="PANTHER" id="PTHR38224">
    <property type="entry name" value="PHLOEM SPECIFIC PROTEIN"/>
    <property type="match status" value="1"/>
</dbReference>
<dbReference type="PANTHER" id="PTHR38224:SF1">
    <property type="entry name" value="PHLOEM SPECIFIC PROTEIN"/>
    <property type="match status" value="1"/>
</dbReference>
<dbReference type="AlphaFoldDB" id="A0AAN9FSU3"/>
<comment type="caution">
    <text evidence="1">The sequence shown here is derived from an EMBL/GenBank/DDBJ whole genome shotgun (WGS) entry which is preliminary data.</text>
</comment>
<sequence>MDFFNPRHNNTEVRRTSTVYTDVPQYPNSHVTKKVVYEEDDIEGSHHHRHVHHTPEVRERVEVIEYERVPEYNNRVSEVVYEENVDVGTDRYYPRSNRVGPYRY</sequence>
<dbReference type="EMBL" id="JAYWIO010000002">
    <property type="protein sequence ID" value="KAK7281957.1"/>
    <property type="molecule type" value="Genomic_DNA"/>
</dbReference>
<keyword evidence="2" id="KW-1185">Reference proteome</keyword>
<evidence type="ECO:0000313" key="2">
    <source>
        <dbReference type="Proteomes" id="UP001372338"/>
    </source>
</evidence>
<reference evidence="1 2" key="1">
    <citation type="submission" date="2024-01" db="EMBL/GenBank/DDBJ databases">
        <title>The genomes of 5 underutilized Papilionoideae crops provide insights into root nodulation and disease resistanc.</title>
        <authorList>
            <person name="Yuan L."/>
        </authorList>
    </citation>
    <scope>NUCLEOTIDE SEQUENCE [LARGE SCALE GENOMIC DNA]</scope>
    <source>
        <strain evidence="1">ZHUSHIDOU_FW_LH</strain>
        <tissue evidence="1">Leaf</tissue>
    </source>
</reference>
<organism evidence="1 2">
    <name type="scientific">Crotalaria pallida</name>
    <name type="common">Smooth rattlebox</name>
    <name type="synonym">Crotalaria striata</name>
    <dbReference type="NCBI Taxonomy" id="3830"/>
    <lineage>
        <taxon>Eukaryota</taxon>
        <taxon>Viridiplantae</taxon>
        <taxon>Streptophyta</taxon>
        <taxon>Embryophyta</taxon>
        <taxon>Tracheophyta</taxon>
        <taxon>Spermatophyta</taxon>
        <taxon>Magnoliopsida</taxon>
        <taxon>eudicotyledons</taxon>
        <taxon>Gunneridae</taxon>
        <taxon>Pentapetalae</taxon>
        <taxon>rosids</taxon>
        <taxon>fabids</taxon>
        <taxon>Fabales</taxon>
        <taxon>Fabaceae</taxon>
        <taxon>Papilionoideae</taxon>
        <taxon>50 kb inversion clade</taxon>
        <taxon>genistoids sensu lato</taxon>
        <taxon>core genistoids</taxon>
        <taxon>Crotalarieae</taxon>
        <taxon>Crotalaria</taxon>
    </lineage>
</organism>